<dbReference type="InterPro" id="IPR036890">
    <property type="entry name" value="HATPase_C_sf"/>
</dbReference>
<keyword evidence="4 8" id="KW-0597">Phosphoprotein</keyword>
<feature type="domain" description="PAS" evidence="12">
    <location>
        <begin position="154"/>
        <end position="200"/>
    </location>
</feature>
<dbReference type="CDD" id="cd16922">
    <property type="entry name" value="HATPase_EvgS-ArcB-TorS-like"/>
    <property type="match status" value="1"/>
</dbReference>
<evidence type="ECO:0000256" key="4">
    <source>
        <dbReference type="ARBA" id="ARBA00022553"/>
    </source>
</evidence>
<organism evidence="15 16">
    <name type="scientific">Nocardioides nanhaiensis</name>
    <dbReference type="NCBI Taxonomy" id="1476871"/>
    <lineage>
        <taxon>Bacteria</taxon>
        <taxon>Bacillati</taxon>
        <taxon>Actinomycetota</taxon>
        <taxon>Actinomycetes</taxon>
        <taxon>Propionibacteriales</taxon>
        <taxon>Nocardioidaceae</taxon>
        <taxon>Nocardioides</taxon>
    </lineage>
</organism>
<name>A0ABP8WQ94_9ACTN</name>
<dbReference type="SMART" id="SM00388">
    <property type="entry name" value="HisKA"/>
    <property type="match status" value="1"/>
</dbReference>
<evidence type="ECO:0000256" key="5">
    <source>
        <dbReference type="ARBA" id="ARBA00022777"/>
    </source>
</evidence>
<feature type="modified residue" description="4-aspartylphosphate" evidence="8">
    <location>
        <position position="742"/>
    </location>
</feature>
<dbReference type="NCBIfam" id="TIGR00229">
    <property type="entry name" value="sensory_box"/>
    <property type="match status" value="1"/>
</dbReference>
<dbReference type="InterPro" id="IPR013656">
    <property type="entry name" value="PAS_4"/>
</dbReference>
<dbReference type="InterPro" id="IPR035965">
    <property type="entry name" value="PAS-like_dom_sf"/>
</dbReference>
<dbReference type="InterPro" id="IPR003661">
    <property type="entry name" value="HisK_dim/P_dom"/>
</dbReference>
<dbReference type="PROSITE" id="PS50110">
    <property type="entry name" value="RESPONSE_REGULATORY"/>
    <property type="match status" value="1"/>
</dbReference>
<proteinExistence type="predicted"/>
<evidence type="ECO:0000256" key="2">
    <source>
        <dbReference type="ARBA" id="ARBA00004236"/>
    </source>
</evidence>
<feature type="domain" description="Histidine kinase" evidence="10">
    <location>
        <begin position="426"/>
        <end position="647"/>
    </location>
</feature>
<dbReference type="Gene3D" id="3.30.450.20">
    <property type="entry name" value="PAS domain"/>
    <property type="match status" value="2"/>
</dbReference>
<dbReference type="SMART" id="SM00091">
    <property type="entry name" value="PAS"/>
    <property type="match status" value="2"/>
</dbReference>
<feature type="domain" description="PAS" evidence="12">
    <location>
        <begin position="3"/>
        <end position="42"/>
    </location>
</feature>
<evidence type="ECO:0000256" key="7">
    <source>
        <dbReference type="PROSITE-ProRule" id="PRU00110"/>
    </source>
</evidence>
<dbReference type="InterPro" id="IPR013655">
    <property type="entry name" value="PAS_fold_3"/>
</dbReference>
<dbReference type="SUPFAM" id="SSF52172">
    <property type="entry name" value="CheY-like"/>
    <property type="match status" value="1"/>
</dbReference>
<evidence type="ECO:0000313" key="15">
    <source>
        <dbReference type="EMBL" id="GAA4693269.1"/>
    </source>
</evidence>
<feature type="modified residue" description="Phosphohistidine" evidence="7">
    <location>
        <position position="889"/>
    </location>
</feature>
<dbReference type="EC" id="2.7.13.3" evidence="3"/>
<dbReference type="Proteomes" id="UP001500621">
    <property type="component" value="Unassembled WGS sequence"/>
</dbReference>
<dbReference type="Pfam" id="PF08447">
    <property type="entry name" value="PAS_3"/>
    <property type="match status" value="1"/>
</dbReference>
<keyword evidence="5" id="KW-0808">Transferase</keyword>
<feature type="domain" description="PAC" evidence="13">
    <location>
        <begin position="202"/>
        <end position="255"/>
    </location>
</feature>
<dbReference type="Gene3D" id="3.30.565.10">
    <property type="entry name" value="Histidine kinase-like ATPase, C-terminal domain"/>
    <property type="match status" value="1"/>
</dbReference>
<dbReference type="InterPro" id="IPR004358">
    <property type="entry name" value="Sig_transdc_His_kin-like_C"/>
</dbReference>
<dbReference type="Pfam" id="PF00512">
    <property type="entry name" value="HisKA"/>
    <property type="match status" value="1"/>
</dbReference>
<dbReference type="PROSITE" id="PS50112">
    <property type="entry name" value="PAS"/>
    <property type="match status" value="2"/>
</dbReference>
<evidence type="ECO:0000259" key="14">
    <source>
        <dbReference type="PROSITE" id="PS50894"/>
    </source>
</evidence>
<dbReference type="InterPro" id="IPR036097">
    <property type="entry name" value="HisK_dim/P_sf"/>
</dbReference>
<dbReference type="InterPro" id="IPR011006">
    <property type="entry name" value="CheY-like_superfamily"/>
</dbReference>
<dbReference type="CDD" id="cd17546">
    <property type="entry name" value="REC_hyHK_CKI1_RcsC-like"/>
    <property type="match status" value="1"/>
</dbReference>
<dbReference type="RefSeq" id="WP_345268064.1">
    <property type="nucleotide sequence ID" value="NZ_BAABIM010000004.1"/>
</dbReference>
<feature type="region of interest" description="Disordered" evidence="9">
    <location>
        <begin position="650"/>
        <end position="685"/>
    </location>
</feature>
<dbReference type="InterPro" id="IPR001610">
    <property type="entry name" value="PAC"/>
</dbReference>
<dbReference type="SUPFAM" id="SSF55874">
    <property type="entry name" value="ATPase domain of HSP90 chaperone/DNA topoisomerase II/histidine kinase"/>
    <property type="match status" value="1"/>
</dbReference>
<evidence type="ECO:0000256" key="3">
    <source>
        <dbReference type="ARBA" id="ARBA00012438"/>
    </source>
</evidence>
<evidence type="ECO:0000259" key="13">
    <source>
        <dbReference type="PROSITE" id="PS50113"/>
    </source>
</evidence>
<dbReference type="EMBL" id="BAABIM010000004">
    <property type="protein sequence ID" value="GAA4693269.1"/>
    <property type="molecule type" value="Genomic_DNA"/>
</dbReference>
<dbReference type="SMART" id="SM00086">
    <property type="entry name" value="PAC"/>
    <property type="match status" value="2"/>
</dbReference>
<feature type="domain" description="HPt" evidence="14">
    <location>
        <begin position="850"/>
        <end position="943"/>
    </location>
</feature>
<dbReference type="SMART" id="SM00448">
    <property type="entry name" value="REC"/>
    <property type="match status" value="1"/>
</dbReference>
<dbReference type="InterPro" id="IPR003594">
    <property type="entry name" value="HATPase_dom"/>
</dbReference>
<comment type="caution">
    <text evidence="15">The sequence shown here is derived from an EMBL/GenBank/DDBJ whole genome shotgun (WGS) entry which is preliminary data.</text>
</comment>
<dbReference type="Gene3D" id="3.40.50.2300">
    <property type="match status" value="1"/>
</dbReference>
<dbReference type="PANTHER" id="PTHR45339:SF5">
    <property type="entry name" value="HISTIDINE KINASE"/>
    <property type="match status" value="1"/>
</dbReference>
<evidence type="ECO:0000259" key="10">
    <source>
        <dbReference type="PROSITE" id="PS50109"/>
    </source>
</evidence>
<evidence type="ECO:0000256" key="1">
    <source>
        <dbReference type="ARBA" id="ARBA00000085"/>
    </source>
</evidence>
<reference evidence="16" key="1">
    <citation type="journal article" date="2019" name="Int. J. Syst. Evol. Microbiol.">
        <title>The Global Catalogue of Microorganisms (GCM) 10K type strain sequencing project: providing services to taxonomists for standard genome sequencing and annotation.</title>
        <authorList>
            <consortium name="The Broad Institute Genomics Platform"/>
            <consortium name="The Broad Institute Genome Sequencing Center for Infectious Disease"/>
            <person name="Wu L."/>
            <person name="Ma J."/>
        </authorList>
    </citation>
    <scope>NUCLEOTIDE SEQUENCE [LARGE SCALE GENOMIC DNA]</scope>
    <source>
        <strain evidence="16">JCM 18127</strain>
    </source>
</reference>
<dbReference type="PROSITE" id="PS50109">
    <property type="entry name" value="HIS_KIN"/>
    <property type="match status" value="1"/>
</dbReference>
<dbReference type="PROSITE" id="PS50113">
    <property type="entry name" value="PAC"/>
    <property type="match status" value="1"/>
</dbReference>
<dbReference type="InterPro" id="IPR036641">
    <property type="entry name" value="HPT_dom_sf"/>
</dbReference>
<keyword evidence="5" id="KW-0418">Kinase</keyword>
<keyword evidence="6" id="KW-0902">Two-component regulatory system</keyword>
<protein>
    <recommendedName>
        <fullName evidence="3">histidine kinase</fullName>
        <ecNumber evidence="3">2.7.13.3</ecNumber>
    </recommendedName>
</protein>
<dbReference type="SUPFAM" id="SSF47384">
    <property type="entry name" value="Homodimeric domain of signal transducing histidine kinase"/>
    <property type="match status" value="1"/>
</dbReference>
<dbReference type="InterPro" id="IPR000014">
    <property type="entry name" value="PAS"/>
</dbReference>
<dbReference type="PRINTS" id="PR00344">
    <property type="entry name" value="BCTRLSENSOR"/>
</dbReference>
<dbReference type="SUPFAM" id="SSF55785">
    <property type="entry name" value="PYP-like sensor domain (PAS domain)"/>
    <property type="match status" value="2"/>
</dbReference>
<gene>
    <name evidence="15" type="ORF">GCM10023226_33920</name>
</gene>
<dbReference type="SUPFAM" id="SSF47226">
    <property type="entry name" value="Histidine-containing phosphotransfer domain, HPT domain"/>
    <property type="match status" value="1"/>
</dbReference>
<accession>A0ABP8WQ94</accession>
<dbReference type="Pfam" id="PF02518">
    <property type="entry name" value="HATPase_c"/>
    <property type="match status" value="1"/>
</dbReference>
<evidence type="ECO:0000256" key="9">
    <source>
        <dbReference type="SAM" id="MobiDB-lite"/>
    </source>
</evidence>
<feature type="domain" description="Response regulatory" evidence="11">
    <location>
        <begin position="693"/>
        <end position="812"/>
    </location>
</feature>
<dbReference type="PROSITE" id="PS50894">
    <property type="entry name" value="HPT"/>
    <property type="match status" value="1"/>
</dbReference>
<sequence length="951" mass="102362">MDHEDLFGQIVRGFADGIVALDATGRVDFANPSAEELLGVSPLAGRHVDDFLDEQGRRESAEHLRRAAGGEFLAHEVDTMLVRGDGQPLWVRLRQSRRLDGGRPAGVILRLSDNDESKRLSDQIATSRAELMRAERIARMGSWTWEVASNQVAWTEGLQELYGERTADLVSVSQDRLRSMTHPEDHKRHTQAYEGLISGATPEIDIEIRQLGGEGWMWVRMRAVGTYDDAGRLLRVAGTHQDITRARDTDNQLQDLVTQNSLMQAVATAANEATTLDEVLAQAQHLVVLHDDWERARAFVPTADATGVEPHYVSESDLAADHDRAETAELERRTAQECYATGRTVWDPVHRLTIAFAVRLGEEVVAVITITSKPPLYRHDMIVTMVEQAALQLSRVAERERAAQELAATRDRALEASRHKSEFLATMSHEIRTPLNGVIGLNELLQQTPMSTHQQHLVSGIAVSSRALLDVINDILDFSKIEAGHLELVVVDLEVREVLEQAASLLAESARAAGVELVVSCSPEVPEVLAGDPVRLHQVLLNLGSNAIKFTAEGSVGIRATSTASPDGGAVLRVEVSDTGIGIGAEEQARIFSPFTQADATTTRRYGGTGLGLAICAEIVRAFGGELGVESEQGSGSTFWFTAPLGPALGRRGDHAPASTHAAPQPQQPEPPTALSDPALAPGAAGPPVGAGQVLVVEDNAVNRIVARGLLESLGFAVELAEDGSEALAMLERGRYDVVLMDLQMPVLDGYAATRELRARERDRGSRRLPVVAMTAAAVTGERERCLAAGMDDFLTKPVALATLAGVLARWVPTVEAVMASAPRLPDDAPTSPHLDLLRLEELRELSPGDTGFLDRAIDGVLDRAPATVADLRRAVAQAQAATLASTAHALKGSALNLGLVTIGEQCRALEALGRSGTLTGAPAILTELEPTLESTLTALRAYRDWYHASA</sequence>
<dbReference type="Gene3D" id="1.20.120.160">
    <property type="entry name" value="HPT domain"/>
    <property type="match status" value="1"/>
</dbReference>
<dbReference type="InterPro" id="IPR005467">
    <property type="entry name" value="His_kinase_dom"/>
</dbReference>
<dbReference type="InterPro" id="IPR008207">
    <property type="entry name" value="Sig_transdc_His_kin_Hpt_dom"/>
</dbReference>
<comment type="catalytic activity">
    <reaction evidence="1">
        <text>ATP + protein L-histidine = ADP + protein N-phospho-L-histidine.</text>
        <dbReference type="EC" id="2.7.13.3"/>
    </reaction>
</comment>
<evidence type="ECO:0000313" key="16">
    <source>
        <dbReference type="Proteomes" id="UP001500621"/>
    </source>
</evidence>
<dbReference type="InterPro" id="IPR001789">
    <property type="entry name" value="Sig_transdc_resp-reg_receiver"/>
</dbReference>
<dbReference type="Pfam" id="PF01627">
    <property type="entry name" value="Hpt"/>
    <property type="match status" value="1"/>
</dbReference>
<evidence type="ECO:0000256" key="6">
    <source>
        <dbReference type="ARBA" id="ARBA00023012"/>
    </source>
</evidence>
<comment type="subcellular location">
    <subcellularLocation>
        <location evidence="2">Cell membrane</location>
    </subcellularLocation>
</comment>
<dbReference type="CDD" id="cd00082">
    <property type="entry name" value="HisKA"/>
    <property type="match status" value="1"/>
</dbReference>
<dbReference type="PANTHER" id="PTHR45339">
    <property type="entry name" value="HYBRID SIGNAL TRANSDUCTION HISTIDINE KINASE J"/>
    <property type="match status" value="1"/>
</dbReference>
<dbReference type="Pfam" id="PF08448">
    <property type="entry name" value="PAS_4"/>
    <property type="match status" value="1"/>
</dbReference>
<evidence type="ECO:0000256" key="8">
    <source>
        <dbReference type="PROSITE-ProRule" id="PRU00169"/>
    </source>
</evidence>
<dbReference type="InterPro" id="IPR000700">
    <property type="entry name" value="PAS-assoc_C"/>
</dbReference>
<keyword evidence="16" id="KW-1185">Reference proteome</keyword>
<dbReference type="Gene3D" id="1.10.287.130">
    <property type="match status" value="1"/>
</dbReference>
<evidence type="ECO:0000259" key="11">
    <source>
        <dbReference type="PROSITE" id="PS50110"/>
    </source>
</evidence>
<dbReference type="Pfam" id="PF00072">
    <property type="entry name" value="Response_reg"/>
    <property type="match status" value="1"/>
</dbReference>
<evidence type="ECO:0000259" key="12">
    <source>
        <dbReference type="PROSITE" id="PS50112"/>
    </source>
</evidence>
<dbReference type="CDD" id="cd00130">
    <property type="entry name" value="PAS"/>
    <property type="match status" value="2"/>
</dbReference>
<dbReference type="SMART" id="SM00387">
    <property type="entry name" value="HATPase_c"/>
    <property type="match status" value="1"/>
</dbReference>